<gene>
    <name evidence="2" type="ORF">GCM10010255_58800</name>
</gene>
<dbReference type="EMBL" id="BAAASE010000008">
    <property type="protein sequence ID" value="GAA2413476.1"/>
    <property type="molecule type" value="Genomic_DNA"/>
</dbReference>
<feature type="compositionally biased region" description="Basic and acidic residues" evidence="1">
    <location>
        <begin position="24"/>
        <end position="35"/>
    </location>
</feature>
<feature type="region of interest" description="Disordered" evidence="1">
    <location>
        <begin position="1"/>
        <end position="43"/>
    </location>
</feature>
<comment type="caution">
    <text evidence="2">The sequence shown here is derived from an EMBL/GenBank/DDBJ whole genome shotgun (WGS) entry which is preliminary data.</text>
</comment>
<evidence type="ECO:0000313" key="3">
    <source>
        <dbReference type="Proteomes" id="UP001499986"/>
    </source>
</evidence>
<evidence type="ECO:0000313" key="2">
    <source>
        <dbReference type="EMBL" id="GAA2413476.1"/>
    </source>
</evidence>
<organism evidence="2 3">
    <name type="scientific">Streptomyces coeruleofuscus</name>
    <dbReference type="NCBI Taxonomy" id="66879"/>
    <lineage>
        <taxon>Bacteria</taxon>
        <taxon>Bacillati</taxon>
        <taxon>Actinomycetota</taxon>
        <taxon>Actinomycetes</taxon>
        <taxon>Kitasatosporales</taxon>
        <taxon>Streptomycetaceae</taxon>
        <taxon>Streptomyces</taxon>
    </lineage>
</organism>
<dbReference type="Proteomes" id="UP001499986">
    <property type="component" value="Unassembled WGS sequence"/>
</dbReference>
<reference evidence="3" key="1">
    <citation type="journal article" date="2019" name="Int. J. Syst. Evol. Microbiol.">
        <title>The Global Catalogue of Microorganisms (GCM) 10K type strain sequencing project: providing services to taxonomists for standard genome sequencing and annotation.</title>
        <authorList>
            <consortium name="The Broad Institute Genomics Platform"/>
            <consortium name="The Broad Institute Genome Sequencing Center for Infectious Disease"/>
            <person name="Wu L."/>
            <person name="Ma J."/>
        </authorList>
    </citation>
    <scope>NUCLEOTIDE SEQUENCE [LARGE SCALE GENOMIC DNA]</scope>
    <source>
        <strain evidence="3">JCM 4358</strain>
    </source>
</reference>
<evidence type="ECO:0000256" key="1">
    <source>
        <dbReference type="SAM" id="MobiDB-lite"/>
    </source>
</evidence>
<proteinExistence type="predicted"/>
<keyword evidence="3" id="KW-1185">Reference proteome</keyword>
<name>A0ABP5VYK6_9ACTN</name>
<accession>A0ABP5VYK6</accession>
<sequence>MPGGTNSAGAAPHLPAARVQAGHRAPDATDARSAAREGITSCPAPRTALRARLVRHPRTPFTFGMKAQAPYWPPF</sequence>
<protein>
    <submittedName>
        <fullName evidence="2">Uncharacterized protein</fullName>
    </submittedName>
</protein>